<accession>A0ACB8U4B9</accession>
<keyword evidence="2" id="KW-1185">Reference proteome</keyword>
<proteinExistence type="predicted"/>
<sequence length="453" mass="49894">MQSQTNPSSLGPFPELPPELVLSILSFACSTSHETALNISLVSSWVRLTVLPYVFSTVVQRAGIGAENATSNFLSSALSSLHSSPLRAFPNTSPFPSSSPSSFVAGREFLARGPLQGAIRPANAPSLSRKTYAHLLPPTTTDLGQYVRHLWIESIDMMASPGELNIFNVCTNIEDVALAAGSLRVLYNLTSFGKIKRKGMHTDKGVSSLDQHQIEASSADESEDVEGQEMAPPTIGAASHIRSVLLTKHTFRYDWHFLVDMNANSNTHTSILGNITHLRLIDMEKSPYIPLEYLPNLTHLALPYLQLRTNNRGDTLRVPDLVLQPNRPTVVGRRGAPWGEAPSSADRDTTPSKLEMIVLTVDEREWLTEPWKYGASIKDQSPRGLFKNLRARAQGTDERLHVLLSPRLGRDYCSEWAGAARGIEDSLWEVAAKACSREEYGDDLPELFPRSPS</sequence>
<evidence type="ECO:0000313" key="1">
    <source>
        <dbReference type="EMBL" id="KAI0089074.1"/>
    </source>
</evidence>
<comment type="caution">
    <text evidence="1">The sequence shown here is derived from an EMBL/GenBank/DDBJ whole genome shotgun (WGS) entry which is preliminary data.</text>
</comment>
<protein>
    <submittedName>
        <fullName evidence="1">Uncharacterized protein</fullName>
    </submittedName>
</protein>
<dbReference type="Proteomes" id="UP001055072">
    <property type="component" value="Unassembled WGS sequence"/>
</dbReference>
<reference evidence="1" key="1">
    <citation type="journal article" date="2021" name="Environ. Microbiol.">
        <title>Gene family expansions and transcriptome signatures uncover fungal adaptations to wood decay.</title>
        <authorList>
            <person name="Hage H."/>
            <person name="Miyauchi S."/>
            <person name="Viragh M."/>
            <person name="Drula E."/>
            <person name="Min B."/>
            <person name="Chaduli D."/>
            <person name="Navarro D."/>
            <person name="Favel A."/>
            <person name="Norest M."/>
            <person name="Lesage-Meessen L."/>
            <person name="Balint B."/>
            <person name="Merenyi Z."/>
            <person name="de Eugenio L."/>
            <person name="Morin E."/>
            <person name="Martinez A.T."/>
            <person name="Baldrian P."/>
            <person name="Stursova M."/>
            <person name="Martinez M.J."/>
            <person name="Novotny C."/>
            <person name="Magnuson J.K."/>
            <person name="Spatafora J.W."/>
            <person name="Maurice S."/>
            <person name="Pangilinan J."/>
            <person name="Andreopoulos W."/>
            <person name="LaButti K."/>
            <person name="Hundley H."/>
            <person name="Na H."/>
            <person name="Kuo A."/>
            <person name="Barry K."/>
            <person name="Lipzen A."/>
            <person name="Henrissat B."/>
            <person name="Riley R."/>
            <person name="Ahrendt S."/>
            <person name="Nagy L.G."/>
            <person name="Grigoriev I.V."/>
            <person name="Martin F."/>
            <person name="Rosso M.N."/>
        </authorList>
    </citation>
    <scope>NUCLEOTIDE SEQUENCE</scope>
    <source>
        <strain evidence="1">CBS 384.51</strain>
    </source>
</reference>
<organism evidence="1 2">
    <name type="scientific">Irpex rosettiformis</name>
    <dbReference type="NCBI Taxonomy" id="378272"/>
    <lineage>
        <taxon>Eukaryota</taxon>
        <taxon>Fungi</taxon>
        <taxon>Dikarya</taxon>
        <taxon>Basidiomycota</taxon>
        <taxon>Agaricomycotina</taxon>
        <taxon>Agaricomycetes</taxon>
        <taxon>Polyporales</taxon>
        <taxon>Irpicaceae</taxon>
        <taxon>Irpex</taxon>
    </lineage>
</organism>
<name>A0ACB8U4B9_9APHY</name>
<gene>
    <name evidence="1" type="ORF">BDY19DRAFT_123540</name>
</gene>
<dbReference type="EMBL" id="MU274911">
    <property type="protein sequence ID" value="KAI0089074.1"/>
    <property type="molecule type" value="Genomic_DNA"/>
</dbReference>
<evidence type="ECO:0000313" key="2">
    <source>
        <dbReference type="Proteomes" id="UP001055072"/>
    </source>
</evidence>